<accession>A0AAQ4CS43</accession>
<evidence type="ECO:0000313" key="2">
    <source>
        <dbReference type="EMBL" id="BDB98624.1"/>
    </source>
</evidence>
<dbReference type="EMBL" id="AP025226">
    <property type="protein sequence ID" value="BDB98624.1"/>
    <property type="molecule type" value="Genomic_DNA"/>
</dbReference>
<evidence type="ECO:0000259" key="1">
    <source>
        <dbReference type="Pfam" id="PF02627"/>
    </source>
</evidence>
<dbReference type="AlphaFoldDB" id="A0AAQ4CS43"/>
<dbReference type="InterPro" id="IPR052512">
    <property type="entry name" value="4CMD/NDH-1_regulator"/>
</dbReference>
<dbReference type="PANTHER" id="PTHR33570">
    <property type="entry name" value="4-CARBOXYMUCONOLACTONE DECARBOXYLASE FAMILY PROTEIN"/>
    <property type="match status" value="1"/>
</dbReference>
<gene>
    <name evidence="2" type="primary">pcaC</name>
    <name evidence="2" type="ORF">SACC_16410</name>
</gene>
<dbReference type="Pfam" id="PF02627">
    <property type="entry name" value="CMD"/>
    <property type="match status" value="1"/>
</dbReference>
<sequence length="143" mass="16387">MGSLFDKNPELRRIYEKGLEVRKKVMGEEYVNKALSEATEFDRELQEMITIFAWGMIWTRDEVMPRKIRSLINIGILAALNRGNELKLHVKGAIRNGCTEEEIKEVLIQVGAYCGLPAAMEAFKIAKEAIREVKEEMSKEGKR</sequence>
<dbReference type="SUPFAM" id="SSF69118">
    <property type="entry name" value="AhpD-like"/>
    <property type="match status" value="1"/>
</dbReference>
<dbReference type="Proteomes" id="UP001319921">
    <property type="component" value="Chromosome"/>
</dbReference>
<dbReference type="InterPro" id="IPR003779">
    <property type="entry name" value="CMD-like"/>
</dbReference>
<evidence type="ECO:0000313" key="3">
    <source>
        <dbReference type="Proteomes" id="UP001319921"/>
    </source>
</evidence>
<organism evidence="2 3">
    <name type="scientific">Saccharolobus caldissimus</name>
    <dbReference type="NCBI Taxonomy" id="1702097"/>
    <lineage>
        <taxon>Archaea</taxon>
        <taxon>Thermoproteota</taxon>
        <taxon>Thermoprotei</taxon>
        <taxon>Sulfolobales</taxon>
        <taxon>Sulfolobaceae</taxon>
        <taxon>Saccharolobus</taxon>
    </lineage>
</organism>
<proteinExistence type="predicted"/>
<dbReference type="PANTHER" id="PTHR33570:SF2">
    <property type="entry name" value="CARBOXYMUCONOLACTONE DECARBOXYLASE-LIKE DOMAIN-CONTAINING PROTEIN"/>
    <property type="match status" value="1"/>
</dbReference>
<dbReference type="GeneID" id="68866376"/>
<dbReference type="RefSeq" id="WP_229572465.1">
    <property type="nucleotide sequence ID" value="NZ_AP025226.1"/>
</dbReference>
<feature type="domain" description="Carboxymuconolactone decarboxylase-like" evidence="1">
    <location>
        <begin position="44"/>
        <end position="128"/>
    </location>
</feature>
<dbReference type="Gene3D" id="1.20.1290.10">
    <property type="entry name" value="AhpD-like"/>
    <property type="match status" value="1"/>
</dbReference>
<dbReference type="InterPro" id="IPR029032">
    <property type="entry name" value="AhpD-like"/>
</dbReference>
<dbReference type="KEGG" id="scas:SACC_16410"/>
<dbReference type="GO" id="GO:0051920">
    <property type="term" value="F:peroxiredoxin activity"/>
    <property type="evidence" value="ECO:0007669"/>
    <property type="project" value="InterPro"/>
</dbReference>
<keyword evidence="3" id="KW-1185">Reference proteome</keyword>
<reference evidence="2 3" key="1">
    <citation type="journal article" date="2022" name="Microbiol. Resour. Announc.">
        <title>Complete Genome Sequence of the Hyperthermophilic and Acidophilic Archaeon Saccharolobus caldissimus Strain HS-3T.</title>
        <authorList>
            <person name="Sakai H.D."/>
            <person name="Kurosawa N."/>
        </authorList>
    </citation>
    <scope>NUCLEOTIDE SEQUENCE [LARGE SCALE GENOMIC DNA]</scope>
    <source>
        <strain evidence="2 3">JCM32116</strain>
    </source>
</reference>
<protein>
    <submittedName>
        <fullName evidence="2">4-carboxymuconolactone decarboxylase</fullName>
    </submittedName>
</protein>
<name>A0AAQ4CS43_9CREN</name>